<dbReference type="OrthoDB" id="361102at2759"/>
<reference evidence="1 2" key="1">
    <citation type="journal article" date="2020" name="Nat. Food">
        <title>A phased Vanilla planifolia genome enables genetic improvement of flavour and production.</title>
        <authorList>
            <person name="Hasing T."/>
            <person name="Tang H."/>
            <person name="Brym M."/>
            <person name="Khazi F."/>
            <person name="Huang T."/>
            <person name="Chambers A.H."/>
        </authorList>
    </citation>
    <scope>NUCLEOTIDE SEQUENCE [LARGE SCALE GENOMIC DNA]</scope>
    <source>
        <tissue evidence="1">Leaf</tissue>
    </source>
</reference>
<gene>
    <name evidence="1" type="ORF">HPP92_009216</name>
</gene>
<evidence type="ECO:0000313" key="1">
    <source>
        <dbReference type="EMBL" id="KAG0485137.1"/>
    </source>
</evidence>
<dbReference type="Proteomes" id="UP000636800">
    <property type="component" value="Unassembled WGS sequence"/>
</dbReference>
<keyword evidence="2" id="KW-1185">Reference proteome</keyword>
<proteinExistence type="predicted"/>
<protein>
    <submittedName>
        <fullName evidence="1">Uncharacterized protein</fullName>
    </submittedName>
</protein>
<name>A0A835V4H7_VANPL</name>
<evidence type="ECO:0000313" key="2">
    <source>
        <dbReference type="Proteomes" id="UP000636800"/>
    </source>
</evidence>
<sequence>MSLIKLLSKAEKDKVVLELVKEVNLAQADKADAWVMKPKSARRSFSLAKIGPHFLRLRNEKYKYVK</sequence>
<dbReference type="EMBL" id="JADCNL010000004">
    <property type="protein sequence ID" value="KAG0485137.1"/>
    <property type="molecule type" value="Genomic_DNA"/>
</dbReference>
<organism evidence="1 2">
    <name type="scientific">Vanilla planifolia</name>
    <name type="common">Vanilla</name>
    <dbReference type="NCBI Taxonomy" id="51239"/>
    <lineage>
        <taxon>Eukaryota</taxon>
        <taxon>Viridiplantae</taxon>
        <taxon>Streptophyta</taxon>
        <taxon>Embryophyta</taxon>
        <taxon>Tracheophyta</taxon>
        <taxon>Spermatophyta</taxon>
        <taxon>Magnoliopsida</taxon>
        <taxon>Liliopsida</taxon>
        <taxon>Asparagales</taxon>
        <taxon>Orchidaceae</taxon>
        <taxon>Vanilloideae</taxon>
        <taxon>Vanilleae</taxon>
        <taxon>Vanilla</taxon>
    </lineage>
</organism>
<comment type="caution">
    <text evidence="1">The sequence shown here is derived from an EMBL/GenBank/DDBJ whole genome shotgun (WGS) entry which is preliminary data.</text>
</comment>
<dbReference type="AlphaFoldDB" id="A0A835V4H7"/>
<accession>A0A835V4H7</accession>